<reference evidence="2 3" key="1">
    <citation type="submission" date="2020-08" db="EMBL/GenBank/DDBJ databases">
        <title>Sequencing the genomes of 1000 actinobacteria strains.</title>
        <authorList>
            <person name="Klenk H.-P."/>
        </authorList>
    </citation>
    <scope>NUCLEOTIDE SEQUENCE [LARGE SCALE GENOMIC DNA]</scope>
    <source>
        <strain evidence="2 3">DSM 45507</strain>
    </source>
</reference>
<keyword evidence="3" id="KW-1185">Reference proteome</keyword>
<dbReference type="Proteomes" id="UP000579153">
    <property type="component" value="Unassembled WGS sequence"/>
</dbReference>
<dbReference type="RefSeq" id="WP_185073626.1">
    <property type="nucleotide sequence ID" value="NZ_JACHMB010000001.1"/>
</dbReference>
<comment type="caution">
    <text evidence="2">The sequence shown here is derived from an EMBL/GenBank/DDBJ whole genome shotgun (WGS) entry which is preliminary data.</text>
</comment>
<dbReference type="PANTHER" id="PTHR34400:SF4">
    <property type="entry name" value="MEMBRANE PROTEIN"/>
    <property type="match status" value="1"/>
</dbReference>
<evidence type="ECO:0000313" key="3">
    <source>
        <dbReference type="Proteomes" id="UP000579153"/>
    </source>
</evidence>
<accession>A0A7W9LDY4</accession>
<protein>
    <recommendedName>
        <fullName evidence="1">Iminophenyl-pyruvate dimer synthase domain-containing protein</fullName>
    </recommendedName>
</protein>
<name>A0A7W9LDY4_9ACTN</name>
<dbReference type="Gene3D" id="1.20.1260.10">
    <property type="match status" value="1"/>
</dbReference>
<dbReference type="AlphaFoldDB" id="A0A7W9LDY4"/>
<evidence type="ECO:0000313" key="2">
    <source>
        <dbReference type="EMBL" id="MBB5780280.1"/>
    </source>
</evidence>
<sequence length="427" mass="46638">MTEPPIVIEHREHVWYLLVQASQLEHMIMCQYLFAEFSLKADGLTEEQQAAVDRWRQELHGIAVQEMLHLALVANLMSAIGAAPTFGRPNFPQSCGAFPPSIQLRLLPFGEAALAHFLYLERPEGMKRHDAAEFISCAPPPEPIAAGEIFPRAQEFATVGHLYRGIKDGLTALVAKYGEEQVFCGSPQAQATPELFRWPEMVAVTDLASACAAIDEIIEQGEGAQGAWQDAHYGRFLKIWEEYHALRAADPAFEPAHPALGAFTRQPFDVGEPQPLIGDPRTLALAELCNLAYEAILWLLTRFFTHTDESEEELDVLISAAITTMAAVLRPLGTELCRRPAGPAHPGRTAGPAFEMYYLMDNVVPWREAAWTVLIERLRQIAERCASHAATDPVIAAASEQVTAVADALDAARAKAASGITAPGGSA</sequence>
<dbReference type="Pfam" id="PF12902">
    <property type="entry name" value="Ferritin-like"/>
    <property type="match status" value="1"/>
</dbReference>
<dbReference type="EMBL" id="JACHMB010000001">
    <property type="protein sequence ID" value="MBB5780280.1"/>
    <property type="molecule type" value="Genomic_DNA"/>
</dbReference>
<proteinExistence type="predicted"/>
<organism evidence="2 3">
    <name type="scientific">Nonomuraea jabiensis</name>
    <dbReference type="NCBI Taxonomy" id="882448"/>
    <lineage>
        <taxon>Bacteria</taxon>
        <taxon>Bacillati</taxon>
        <taxon>Actinomycetota</taxon>
        <taxon>Actinomycetes</taxon>
        <taxon>Streptosporangiales</taxon>
        <taxon>Streptosporangiaceae</taxon>
        <taxon>Nonomuraea</taxon>
    </lineage>
</organism>
<dbReference type="InterPro" id="IPR012347">
    <property type="entry name" value="Ferritin-like"/>
</dbReference>
<feature type="domain" description="Iminophenyl-pyruvate dimer synthase" evidence="1">
    <location>
        <begin position="18"/>
        <end position="239"/>
    </location>
</feature>
<dbReference type="PANTHER" id="PTHR34400">
    <property type="match status" value="1"/>
</dbReference>
<gene>
    <name evidence="2" type="ORF">HD596_007036</name>
</gene>
<dbReference type="InterPro" id="IPR026820">
    <property type="entry name" value="VioB/RebD_dom"/>
</dbReference>
<evidence type="ECO:0000259" key="1">
    <source>
        <dbReference type="Pfam" id="PF12902"/>
    </source>
</evidence>